<keyword evidence="2" id="KW-0812">Transmembrane</keyword>
<evidence type="ECO:0000313" key="3">
    <source>
        <dbReference type="Proteomes" id="UP001454036"/>
    </source>
</evidence>
<sequence>MKIPPSFEKGRHGQVCRHRKSLYGLKQAPRYWFTKFADALRQYGFVQSYSDYSLFTYSRKATRLNVLVYDDDLIIAARSREGIFLCQRKYALDIISEAGILESKPVTFPMEQNQKLGLSTSPELTDEDKYRQKPKEDHWVAGLRVVRYLKGSPGQGVLLQLENTLVLQGRYDSDSAACPTTRRSVTGWTVFLGSSPLSWNSKKQDTVSLSSAEVEYRAMAKLTCELKWMRGLLECVGVRLQGPMQVYYDSLSALHLARNPVFHERSKHIEIDCHFLRDALLDGTISASHVSTSSQLADIITKPLVANLFESFLSKLGIHNLHAPT</sequence>
<dbReference type="InterPro" id="IPR043502">
    <property type="entry name" value="DNA/RNA_pol_sf"/>
</dbReference>
<comment type="caution">
    <text evidence="2">The sequence shown here is derived from an EMBL/GenBank/DDBJ whole genome shotgun (WGS) entry which is preliminary data.</text>
</comment>
<dbReference type="PANTHER" id="PTHR11439">
    <property type="entry name" value="GAG-POL-RELATED RETROTRANSPOSON"/>
    <property type="match status" value="1"/>
</dbReference>
<keyword evidence="2" id="KW-0675">Receptor</keyword>
<evidence type="ECO:0000313" key="2">
    <source>
        <dbReference type="EMBL" id="GAA0153679.1"/>
    </source>
</evidence>
<accession>A0AAV3PPJ2</accession>
<dbReference type="CDD" id="cd09272">
    <property type="entry name" value="RNase_HI_RT_Ty1"/>
    <property type="match status" value="1"/>
</dbReference>
<keyword evidence="3" id="KW-1185">Reference proteome</keyword>
<proteinExistence type="predicted"/>
<protein>
    <submittedName>
        <fullName evidence="2">Transmembrane signal receptor</fullName>
    </submittedName>
</protein>
<dbReference type="SUPFAM" id="SSF56672">
    <property type="entry name" value="DNA/RNA polymerases"/>
    <property type="match status" value="1"/>
</dbReference>
<dbReference type="Proteomes" id="UP001454036">
    <property type="component" value="Unassembled WGS sequence"/>
</dbReference>
<evidence type="ECO:0000259" key="1">
    <source>
        <dbReference type="Pfam" id="PF07727"/>
    </source>
</evidence>
<dbReference type="PANTHER" id="PTHR11439:SF487">
    <property type="entry name" value="RNA-DIRECTED DNA POLYMERASE"/>
    <property type="match status" value="1"/>
</dbReference>
<reference evidence="2 3" key="1">
    <citation type="submission" date="2024-01" db="EMBL/GenBank/DDBJ databases">
        <title>The complete chloroplast genome sequence of Lithospermum erythrorhizon: insights into the phylogenetic relationship among Boraginaceae species and the maternal lineages of purple gromwells.</title>
        <authorList>
            <person name="Okada T."/>
            <person name="Watanabe K."/>
        </authorList>
    </citation>
    <scope>NUCLEOTIDE SEQUENCE [LARGE SCALE GENOMIC DNA]</scope>
</reference>
<dbReference type="Pfam" id="PF07727">
    <property type="entry name" value="RVT_2"/>
    <property type="match status" value="1"/>
</dbReference>
<name>A0AAV3PPJ2_LITER</name>
<gene>
    <name evidence="2" type="ORF">LIER_11855</name>
</gene>
<keyword evidence="2" id="KW-0472">Membrane</keyword>
<dbReference type="EMBL" id="BAABME010002228">
    <property type="protein sequence ID" value="GAA0153679.1"/>
    <property type="molecule type" value="Genomic_DNA"/>
</dbReference>
<dbReference type="InterPro" id="IPR013103">
    <property type="entry name" value="RVT_2"/>
</dbReference>
<dbReference type="AlphaFoldDB" id="A0AAV3PPJ2"/>
<feature type="domain" description="Reverse transcriptase Ty1/copia-type" evidence="1">
    <location>
        <begin position="1"/>
        <end position="78"/>
    </location>
</feature>
<organism evidence="2 3">
    <name type="scientific">Lithospermum erythrorhizon</name>
    <name type="common">Purple gromwell</name>
    <name type="synonym">Lithospermum officinale var. erythrorhizon</name>
    <dbReference type="NCBI Taxonomy" id="34254"/>
    <lineage>
        <taxon>Eukaryota</taxon>
        <taxon>Viridiplantae</taxon>
        <taxon>Streptophyta</taxon>
        <taxon>Embryophyta</taxon>
        <taxon>Tracheophyta</taxon>
        <taxon>Spermatophyta</taxon>
        <taxon>Magnoliopsida</taxon>
        <taxon>eudicotyledons</taxon>
        <taxon>Gunneridae</taxon>
        <taxon>Pentapetalae</taxon>
        <taxon>asterids</taxon>
        <taxon>lamiids</taxon>
        <taxon>Boraginales</taxon>
        <taxon>Boraginaceae</taxon>
        <taxon>Boraginoideae</taxon>
        <taxon>Lithospermeae</taxon>
        <taxon>Lithospermum</taxon>
    </lineage>
</organism>